<evidence type="ECO:0000256" key="6">
    <source>
        <dbReference type="ARBA" id="ARBA00023136"/>
    </source>
</evidence>
<reference evidence="10" key="1">
    <citation type="submission" date="2018-05" db="EMBL/GenBank/DDBJ databases">
        <authorList>
            <person name="Lanie J.A."/>
            <person name="Ng W.-L."/>
            <person name="Kazmierczak K.M."/>
            <person name="Andrzejewski T.M."/>
            <person name="Davidsen T.M."/>
            <person name="Wayne K.J."/>
            <person name="Tettelin H."/>
            <person name="Glass J.I."/>
            <person name="Rusch D."/>
            <person name="Podicherti R."/>
            <person name="Tsui H.-C.T."/>
            <person name="Winkler M.E."/>
        </authorList>
    </citation>
    <scope>NUCLEOTIDE SEQUENCE</scope>
</reference>
<keyword evidence="2" id="KW-0813">Transport</keyword>
<feature type="transmembrane region" description="Helical" evidence="8">
    <location>
        <begin position="126"/>
        <end position="149"/>
    </location>
</feature>
<evidence type="ECO:0000313" key="10">
    <source>
        <dbReference type="EMBL" id="SVA42804.1"/>
    </source>
</evidence>
<dbReference type="GO" id="GO:0006882">
    <property type="term" value="P:intracellular zinc ion homeostasis"/>
    <property type="evidence" value="ECO:0007669"/>
    <property type="project" value="InterPro"/>
</dbReference>
<dbReference type="SUPFAM" id="SSF161111">
    <property type="entry name" value="Cation efflux protein transmembrane domain-like"/>
    <property type="match status" value="1"/>
</dbReference>
<organism evidence="10">
    <name type="scientific">marine metagenome</name>
    <dbReference type="NCBI Taxonomy" id="408172"/>
    <lineage>
        <taxon>unclassified sequences</taxon>
        <taxon>metagenomes</taxon>
        <taxon>ecological metagenomes</taxon>
    </lineage>
</organism>
<protein>
    <recommendedName>
        <fullName evidence="9">Cation efflux protein transmembrane domain-containing protein</fullName>
    </recommendedName>
</protein>
<feature type="transmembrane region" description="Helical" evidence="8">
    <location>
        <begin position="191"/>
        <end position="211"/>
    </location>
</feature>
<evidence type="ECO:0000256" key="7">
    <source>
        <dbReference type="SAM" id="MobiDB-lite"/>
    </source>
</evidence>
<dbReference type="InterPro" id="IPR045316">
    <property type="entry name" value="Msc2-like"/>
</dbReference>
<dbReference type="InterPro" id="IPR027469">
    <property type="entry name" value="Cation_efflux_TMD_sf"/>
</dbReference>
<evidence type="ECO:0000256" key="8">
    <source>
        <dbReference type="SAM" id="Phobius"/>
    </source>
</evidence>
<keyword evidence="5" id="KW-0406">Ion transport</keyword>
<feature type="compositionally biased region" description="Basic and acidic residues" evidence="7">
    <location>
        <begin position="1"/>
        <end position="10"/>
    </location>
</feature>
<dbReference type="AlphaFoldDB" id="A0A381VRE2"/>
<dbReference type="Gene3D" id="1.20.1510.10">
    <property type="entry name" value="Cation efflux protein transmembrane domain"/>
    <property type="match status" value="1"/>
</dbReference>
<dbReference type="PANTHER" id="PTHR45755:SF4">
    <property type="entry name" value="ZINC TRANSPORTER 7"/>
    <property type="match status" value="1"/>
</dbReference>
<dbReference type="NCBIfam" id="TIGR01297">
    <property type="entry name" value="CDF"/>
    <property type="match status" value="1"/>
</dbReference>
<dbReference type="PANTHER" id="PTHR45755">
    <property type="match status" value="1"/>
</dbReference>
<sequence length="326" mass="35389">MHTDNLDQQRKSHSFGQEQKRPGEARTLIVIVITGLMMIVEVISGVVFGSMALLADGLHMGSHAAALSINAFAYVYARRHARDERFAFGTGKVNTLGGFVGAILLSGFAFVMVWESLSRLSSPVAIAFDQAIFVAVLGLIVNGASVFILGHHGHPDHGGNPGIDSGTNIHGQGPAPVFNHQIHHDHNLLSAYLHVLADALTSFLAIFALLAAKYFGLIWADPAMGIIGAVLVARWSFGLLRSTALILLDREGPEDLRDRIKQSIESHDDNRVTDLHVWAVGPNIYSAIVSLVTHHPKLPDSYKDLMPVDQRIVHLVVEVNACDNKD</sequence>
<keyword evidence="6 8" id="KW-0472">Membrane</keyword>
<evidence type="ECO:0000256" key="5">
    <source>
        <dbReference type="ARBA" id="ARBA00023065"/>
    </source>
</evidence>
<name>A0A381VRE2_9ZZZZ</name>
<dbReference type="NCBIfam" id="NF033827">
    <property type="entry name" value="CDF_efflux_DmeF"/>
    <property type="match status" value="1"/>
</dbReference>
<dbReference type="GO" id="GO:0005385">
    <property type="term" value="F:zinc ion transmembrane transporter activity"/>
    <property type="evidence" value="ECO:0007669"/>
    <property type="project" value="InterPro"/>
</dbReference>
<dbReference type="InterPro" id="IPR002524">
    <property type="entry name" value="Cation_efflux"/>
</dbReference>
<feature type="transmembrane region" description="Helical" evidence="8">
    <location>
        <begin position="217"/>
        <end position="237"/>
    </location>
</feature>
<feature type="transmembrane region" description="Helical" evidence="8">
    <location>
        <begin position="28"/>
        <end position="54"/>
    </location>
</feature>
<comment type="subcellular location">
    <subcellularLocation>
        <location evidence="1">Membrane</location>
        <topology evidence="1">Multi-pass membrane protein</topology>
    </subcellularLocation>
</comment>
<evidence type="ECO:0000256" key="2">
    <source>
        <dbReference type="ARBA" id="ARBA00022448"/>
    </source>
</evidence>
<feature type="transmembrane region" description="Helical" evidence="8">
    <location>
        <begin position="96"/>
        <end position="114"/>
    </location>
</feature>
<evidence type="ECO:0000256" key="4">
    <source>
        <dbReference type="ARBA" id="ARBA00022989"/>
    </source>
</evidence>
<keyword evidence="4 8" id="KW-1133">Transmembrane helix</keyword>
<evidence type="ECO:0000259" key="9">
    <source>
        <dbReference type="Pfam" id="PF01545"/>
    </source>
</evidence>
<dbReference type="Pfam" id="PF01545">
    <property type="entry name" value="Cation_efflux"/>
    <property type="match status" value="1"/>
</dbReference>
<dbReference type="InterPro" id="IPR058533">
    <property type="entry name" value="Cation_efflux_TM"/>
</dbReference>
<evidence type="ECO:0000256" key="1">
    <source>
        <dbReference type="ARBA" id="ARBA00004141"/>
    </source>
</evidence>
<keyword evidence="3 8" id="KW-0812">Transmembrane</keyword>
<feature type="region of interest" description="Disordered" evidence="7">
    <location>
        <begin position="1"/>
        <end position="20"/>
    </location>
</feature>
<dbReference type="EMBL" id="UINC01009547">
    <property type="protein sequence ID" value="SVA42804.1"/>
    <property type="molecule type" value="Genomic_DNA"/>
</dbReference>
<proteinExistence type="predicted"/>
<dbReference type="GO" id="GO:0016020">
    <property type="term" value="C:membrane"/>
    <property type="evidence" value="ECO:0007669"/>
    <property type="project" value="UniProtKB-SubCell"/>
</dbReference>
<gene>
    <name evidence="10" type="ORF">METZ01_LOCUS95658</name>
</gene>
<feature type="domain" description="Cation efflux protein transmembrane" evidence="9">
    <location>
        <begin position="28"/>
        <end position="248"/>
    </location>
</feature>
<evidence type="ECO:0000256" key="3">
    <source>
        <dbReference type="ARBA" id="ARBA00022692"/>
    </source>
</evidence>
<accession>A0A381VRE2</accession>